<evidence type="ECO:0000313" key="2">
    <source>
        <dbReference type="EMBL" id="MBY5957038.1"/>
    </source>
</evidence>
<reference evidence="2" key="1">
    <citation type="submission" date="2021-06" db="EMBL/GenBank/DDBJ databases">
        <title>44 bacteria genomes isolated from Dapeng, Shenzhen.</title>
        <authorList>
            <person name="Zheng W."/>
            <person name="Yu S."/>
            <person name="Huang Y."/>
        </authorList>
    </citation>
    <scope>NUCLEOTIDE SEQUENCE</scope>
    <source>
        <strain evidence="2">DP5N28-2</strain>
    </source>
</reference>
<dbReference type="InterPro" id="IPR010281">
    <property type="entry name" value="DUF885"/>
</dbReference>
<dbReference type="RefSeq" id="WP_222578562.1">
    <property type="nucleotide sequence ID" value="NZ_JAHVHU010000003.1"/>
</dbReference>
<dbReference type="EMBL" id="JAHVHU010000003">
    <property type="protein sequence ID" value="MBY5957038.1"/>
    <property type="molecule type" value="Genomic_DNA"/>
</dbReference>
<name>A0A953HM50_9BACT</name>
<accession>A0A953HM50</accession>
<keyword evidence="3" id="KW-1185">Reference proteome</keyword>
<gene>
    <name evidence="2" type="ORF">KUV50_02750</name>
</gene>
<dbReference type="PROSITE" id="PS51257">
    <property type="entry name" value="PROKAR_LIPOPROTEIN"/>
    <property type="match status" value="1"/>
</dbReference>
<keyword evidence="1" id="KW-0732">Signal</keyword>
<evidence type="ECO:0000313" key="3">
    <source>
        <dbReference type="Proteomes" id="UP000753961"/>
    </source>
</evidence>
<feature type="signal peptide" evidence="1">
    <location>
        <begin position="1"/>
        <end position="22"/>
    </location>
</feature>
<dbReference type="Proteomes" id="UP000753961">
    <property type="component" value="Unassembled WGS sequence"/>
</dbReference>
<dbReference type="PANTHER" id="PTHR33361">
    <property type="entry name" value="GLR0591 PROTEIN"/>
    <property type="match status" value="1"/>
</dbReference>
<protein>
    <submittedName>
        <fullName evidence="2">DUF885 domain-containing protein</fullName>
    </submittedName>
</protein>
<evidence type="ECO:0000256" key="1">
    <source>
        <dbReference type="SAM" id="SignalP"/>
    </source>
</evidence>
<feature type="chain" id="PRO_5037522120" evidence="1">
    <location>
        <begin position="23"/>
        <end position="577"/>
    </location>
</feature>
<dbReference type="Pfam" id="PF05960">
    <property type="entry name" value="DUF885"/>
    <property type="match status" value="1"/>
</dbReference>
<dbReference type="PANTHER" id="PTHR33361:SF2">
    <property type="entry name" value="DUF885 DOMAIN-CONTAINING PROTEIN"/>
    <property type="match status" value="1"/>
</dbReference>
<proteinExistence type="predicted"/>
<dbReference type="AlphaFoldDB" id="A0A953HM50"/>
<sequence>MKQYYVPLILSIYILLSCQTVASAQESTIDHGPSMVELIQHFREDRGALHRYYHIEASPVHRKRLIRFYENYRERLEEIHYAELSVSDQVDFQLLMREITDKDSQLKEEMGLYAQLRSWIQAGDPLYRYETLRRRGHELNREAFASDLYQISQAYQDHMQQLKKEKPTFTKQEINYVSQVLKGHQEVLKSLNQFYQGYDPDYDWWVKEPAQRLKSVIENYDKVFRTRLDSSRMNVDDGSGITGVPAGRTEIIRQLERDMIPYSPEELIEIAQKEFAWCDQELLKVSQEMGFGTDWKAAQEKVKQSYVPPGEQPALMLRLYQESVDFIKDHDLISIPPLAEETWRMNMLSARRQLISPFFLGGESLLISYPTQEMDHDQKMMSMRGNNPHFARAVVHHEIIPGHHLQQFMNRRYKIHRRYLFGTPFWTEGWSLYWELLLYEKGFAKTPEDKLGMLFWRMHRCARIIFSLKYHLEEWTPQECIDFLVDRVGHERANAEAEVRRSFTGGYPPLYQLAYMTGGLQFYQLKRELVDSGKMSYREFHDAVLRENAIPLEMLRYILFGKFVPEEFTTTWRFYNK</sequence>
<organism evidence="2 3">
    <name type="scientific">Membranihabitans marinus</name>
    <dbReference type="NCBI Taxonomy" id="1227546"/>
    <lineage>
        <taxon>Bacteria</taxon>
        <taxon>Pseudomonadati</taxon>
        <taxon>Bacteroidota</taxon>
        <taxon>Saprospiria</taxon>
        <taxon>Saprospirales</taxon>
        <taxon>Saprospiraceae</taxon>
        <taxon>Membranihabitans</taxon>
    </lineage>
</organism>
<comment type="caution">
    <text evidence="2">The sequence shown here is derived from an EMBL/GenBank/DDBJ whole genome shotgun (WGS) entry which is preliminary data.</text>
</comment>